<dbReference type="GO" id="GO:0019752">
    <property type="term" value="P:carboxylic acid metabolic process"/>
    <property type="evidence" value="ECO:0007669"/>
    <property type="project" value="UniProtKB-ARBA"/>
</dbReference>
<comment type="similarity">
    <text evidence="3">Belongs to the isocitrate and isopropylmalate dehydrogenases family.</text>
</comment>
<keyword evidence="4" id="KW-0479">Metal-binding</keyword>
<keyword evidence="5" id="KW-0560">Oxidoreductase</keyword>
<evidence type="ECO:0000256" key="8">
    <source>
        <dbReference type="SAM" id="MobiDB-lite"/>
    </source>
</evidence>
<dbReference type="InterPro" id="IPR024084">
    <property type="entry name" value="IsoPropMal-DH-like_dom"/>
</dbReference>
<dbReference type="AlphaFoldDB" id="A0A9Q0BZ82"/>
<keyword evidence="6" id="KW-0520">NAD</keyword>
<comment type="caution">
    <text evidence="10">The sequence shown here is derived from an EMBL/GenBank/DDBJ whole genome shotgun (WGS) entry which is preliminary data.</text>
</comment>
<evidence type="ECO:0000313" key="10">
    <source>
        <dbReference type="EMBL" id="KAJ1683014.1"/>
    </source>
</evidence>
<dbReference type="NCBIfam" id="NF002898">
    <property type="entry name" value="PRK03437.1"/>
    <property type="match status" value="1"/>
</dbReference>
<comment type="cofactor">
    <cofactor evidence="2">
        <name>Mg(2+)</name>
        <dbReference type="ChEBI" id="CHEBI:18420"/>
    </cofactor>
</comment>
<reference evidence="10" key="1">
    <citation type="journal article" date="2022" name="Cell">
        <title>Repeat-based holocentromeres influence genome architecture and karyotype evolution.</title>
        <authorList>
            <person name="Hofstatter P.G."/>
            <person name="Thangavel G."/>
            <person name="Lux T."/>
            <person name="Neumann P."/>
            <person name="Vondrak T."/>
            <person name="Novak P."/>
            <person name="Zhang M."/>
            <person name="Costa L."/>
            <person name="Castellani M."/>
            <person name="Scott A."/>
            <person name="Toegelov H."/>
            <person name="Fuchs J."/>
            <person name="Mata-Sucre Y."/>
            <person name="Dias Y."/>
            <person name="Vanzela A.L.L."/>
            <person name="Huettel B."/>
            <person name="Almeida C.C.S."/>
            <person name="Simkova H."/>
            <person name="Souza G."/>
            <person name="Pedrosa-Harand A."/>
            <person name="Macas J."/>
            <person name="Mayer K.F.X."/>
            <person name="Houben A."/>
            <person name="Marques A."/>
        </authorList>
    </citation>
    <scope>NUCLEOTIDE SEQUENCE</scope>
    <source>
        <strain evidence="10">RhyBre1mFocal</strain>
    </source>
</reference>
<dbReference type="PANTHER" id="PTHR43275:SF1">
    <property type="entry name" value="D-MALATE DEHYDROGENASE [DECARBOXYLATING]"/>
    <property type="match status" value="1"/>
</dbReference>
<dbReference type="GO" id="GO:0051287">
    <property type="term" value="F:NAD binding"/>
    <property type="evidence" value="ECO:0007669"/>
    <property type="project" value="InterPro"/>
</dbReference>
<dbReference type="SUPFAM" id="SSF53659">
    <property type="entry name" value="Isocitrate/Isopropylmalate dehydrogenase-like"/>
    <property type="match status" value="1"/>
</dbReference>
<keyword evidence="11" id="KW-1185">Reference proteome</keyword>
<feature type="compositionally biased region" description="Low complexity" evidence="8">
    <location>
        <begin position="56"/>
        <end position="67"/>
    </location>
</feature>
<dbReference type="Proteomes" id="UP001151287">
    <property type="component" value="Unassembled WGS sequence"/>
</dbReference>
<dbReference type="PROSITE" id="PS00470">
    <property type="entry name" value="IDH_IMDH"/>
    <property type="match status" value="1"/>
</dbReference>
<proteinExistence type="inferred from homology"/>
<dbReference type="PANTHER" id="PTHR43275">
    <property type="entry name" value="D-MALATE DEHYDROGENASE [DECARBOXYLATING]"/>
    <property type="match status" value="1"/>
</dbReference>
<evidence type="ECO:0000256" key="5">
    <source>
        <dbReference type="ARBA" id="ARBA00023002"/>
    </source>
</evidence>
<evidence type="ECO:0000256" key="4">
    <source>
        <dbReference type="ARBA" id="ARBA00022723"/>
    </source>
</evidence>
<sequence length="453" mass="47483">MRNVLALPASAPRSTHDRPASGSSETPVPPVPTELDLSRRFRCTTCTPSGAPPRTTPTARPATPSSGRSTCATRASAPTTTEGRGPTRFARMSTAPAAPASSGPLRLAVVPGDGIGPEVTAEALKVLQAVVPAEVGLTPTRYDLGAEHYLATGEVLPDPVLEEIRSHDAILLGAVGGKPGDPNLPPGLLERGLLLRLRFELDHYVNLRPSRTYPGTPSPLSEEVLAKGDVDFIVVREGTEGPYTGNGGALRVGTPAEVATEVSVNTAYGVERVVRHAFARASGRRKRLTLVHKTNVLTHAGAVWWRITQEVAAEHPDVEVDYMHVDATMIHLVTDPQRFDVIVTDNLFGDIVTDLAGAVTGGIGLSASGNINADRTSPSMFEPVHGSAPDIAGQQVADPTAAILSAALLLEHVDLPAQAAAIEQAVLDDLAEQAGAARRRTAEIGDAIATRLS</sequence>
<dbReference type="OrthoDB" id="10261637at2759"/>
<dbReference type="Gene3D" id="3.40.718.10">
    <property type="entry name" value="Isopropylmalate Dehydrogenase"/>
    <property type="match status" value="1"/>
</dbReference>
<evidence type="ECO:0000256" key="1">
    <source>
        <dbReference type="ARBA" id="ARBA00001936"/>
    </source>
</evidence>
<dbReference type="SMART" id="SM01329">
    <property type="entry name" value="Iso_dh"/>
    <property type="match status" value="1"/>
</dbReference>
<dbReference type="Pfam" id="PF00180">
    <property type="entry name" value="Iso_dh"/>
    <property type="match status" value="1"/>
</dbReference>
<dbReference type="GO" id="GO:0000287">
    <property type="term" value="F:magnesium ion binding"/>
    <property type="evidence" value="ECO:0007669"/>
    <property type="project" value="InterPro"/>
</dbReference>
<evidence type="ECO:0000259" key="9">
    <source>
        <dbReference type="SMART" id="SM01329"/>
    </source>
</evidence>
<evidence type="ECO:0000256" key="7">
    <source>
        <dbReference type="ARBA" id="ARBA00023211"/>
    </source>
</evidence>
<evidence type="ECO:0000256" key="3">
    <source>
        <dbReference type="ARBA" id="ARBA00007769"/>
    </source>
</evidence>
<feature type="region of interest" description="Disordered" evidence="8">
    <location>
        <begin position="1"/>
        <end position="88"/>
    </location>
</feature>
<feature type="domain" description="Isopropylmalate dehydrogenase-like" evidence="9">
    <location>
        <begin position="106"/>
        <end position="448"/>
    </location>
</feature>
<evidence type="ECO:0000313" key="11">
    <source>
        <dbReference type="Proteomes" id="UP001151287"/>
    </source>
</evidence>
<evidence type="ECO:0000256" key="6">
    <source>
        <dbReference type="ARBA" id="ARBA00023027"/>
    </source>
</evidence>
<gene>
    <name evidence="10" type="ORF">LUZ63_021764</name>
</gene>
<protein>
    <recommendedName>
        <fullName evidence="9">Isopropylmalate dehydrogenase-like domain-containing protein</fullName>
    </recommendedName>
</protein>
<dbReference type="InterPro" id="IPR019818">
    <property type="entry name" value="IsoCit/isopropylmalate_DH_CS"/>
</dbReference>
<dbReference type="InterPro" id="IPR050501">
    <property type="entry name" value="ICDH/IPMDH"/>
</dbReference>
<name>A0A9Q0BZ82_9POAL</name>
<evidence type="ECO:0000256" key="2">
    <source>
        <dbReference type="ARBA" id="ARBA00001946"/>
    </source>
</evidence>
<dbReference type="GO" id="GO:0016616">
    <property type="term" value="F:oxidoreductase activity, acting on the CH-OH group of donors, NAD or NADP as acceptor"/>
    <property type="evidence" value="ECO:0007669"/>
    <property type="project" value="InterPro"/>
</dbReference>
<dbReference type="EMBL" id="JAMQYH010000406">
    <property type="protein sequence ID" value="KAJ1683014.1"/>
    <property type="molecule type" value="Genomic_DNA"/>
</dbReference>
<comment type="cofactor">
    <cofactor evidence="1">
        <name>Mn(2+)</name>
        <dbReference type="ChEBI" id="CHEBI:29035"/>
    </cofactor>
</comment>
<keyword evidence="7" id="KW-0464">Manganese</keyword>
<organism evidence="10 11">
    <name type="scientific">Rhynchospora breviuscula</name>
    <dbReference type="NCBI Taxonomy" id="2022672"/>
    <lineage>
        <taxon>Eukaryota</taxon>
        <taxon>Viridiplantae</taxon>
        <taxon>Streptophyta</taxon>
        <taxon>Embryophyta</taxon>
        <taxon>Tracheophyta</taxon>
        <taxon>Spermatophyta</taxon>
        <taxon>Magnoliopsida</taxon>
        <taxon>Liliopsida</taxon>
        <taxon>Poales</taxon>
        <taxon>Cyperaceae</taxon>
        <taxon>Cyperoideae</taxon>
        <taxon>Rhynchosporeae</taxon>
        <taxon>Rhynchospora</taxon>
    </lineage>
</organism>
<accession>A0A9Q0BZ82</accession>
<feature type="compositionally biased region" description="Polar residues" evidence="8">
    <location>
        <begin position="68"/>
        <end position="82"/>
    </location>
</feature>